<proteinExistence type="inferred from homology"/>
<feature type="compositionally biased region" description="Basic residues" evidence="6">
    <location>
        <begin position="53"/>
        <end position="64"/>
    </location>
</feature>
<dbReference type="PROSITE" id="PS50985">
    <property type="entry name" value="GRAS"/>
    <property type="match status" value="1"/>
</dbReference>
<feature type="region of interest" description="SAW" evidence="5">
    <location>
        <begin position="391"/>
        <end position="486"/>
    </location>
</feature>
<feature type="region of interest" description="VHIID" evidence="5">
    <location>
        <begin position="175"/>
        <end position="240"/>
    </location>
</feature>
<feature type="region of interest" description="Disordered" evidence="6">
    <location>
        <begin position="53"/>
        <end position="90"/>
    </location>
</feature>
<evidence type="ECO:0000256" key="2">
    <source>
        <dbReference type="ARBA" id="ARBA00023015"/>
    </source>
</evidence>
<evidence type="ECO:0000256" key="6">
    <source>
        <dbReference type="SAM" id="MobiDB-lite"/>
    </source>
</evidence>
<dbReference type="Pfam" id="PF03514">
    <property type="entry name" value="GRAS"/>
    <property type="match status" value="1"/>
</dbReference>
<dbReference type="InterPro" id="IPR005202">
    <property type="entry name" value="TF_GRAS"/>
</dbReference>
<accession>A0AAN9ESD3</accession>
<dbReference type="Proteomes" id="UP001372338">
    <property type="component" value="Unassembled WGS sequence"/>
</dbReference>
<evidence type="ECO:0000313" key="8">
    <source>
        <dbReference type="Proteomes" id="UP001372338"/>
    </source>
</evidence>
<keyword evidence="4" id="KW-0539">Nucleus</keyword>
<keyword evidence="3" id="KW-0804">Transcription</keyword>
<feature type="short sequence motif" description="VHIID" evidence="5">
    <location>
        <begin position="206"/>
        <end position="210"/>
    </location>
</feature>
<organism evidence="7 8">
    <name type="scientific">Crotalaria pallida</name>
    <name type="common">Smooth rattlebox</name>
    <name type="synonym">Crotalaria striata</name>
    <dbReference type="NCBI Taxonomy" id="3830"/>
    <lineage>
        <taxon>Eukaryota</taxon>
        <taxon>Viridiplantae</taxon>
        <taxon>Streptophyta</taxon>
        <taxon>Embryophyta</taxon>
        <taxon>Tracheophyta</taxon>
        <taxon>Spermatophyta</taxon>
        <taxon>Magnoliopsida</taxon>
        <taxon>eudicotyledons</taxon>
        <taxon>Gunneridae</taxon>
        <taxon>Pentapetalae</taxon>
        <taxon>rosids</taxon>
        <taxon>fabids</taxon>
        <taxon>Fabales</taxon>
        <taxon>Fabaceae</taxon>
        <taxon>Papilionoideae</taxon>
        <taxon>50 kb inversion clade</taxon>
        <taxon>genistoids sensu lato</taxon>
        <taxon>core genistoids</taxon>
        <taxon>Crotalarieae</taxon>
        <taxon>Crotalaria</taxon>
    </lineage>
</organism>
<dbReference type="EMBL" id="JAYWIO010000005">
    <property type="protein sequence ID" value="KAK7261631.1"/>
    <property type="molecule type" value="Genomic_DNA"/>
</dbReference>
<dbReference type="GO" id="GO:0005634">
    <property type="term" value="C:nucleus"/>
    <property type="evidence" value="ECO:0007669"/>
    <property type="project" value="UniProtKB-SubCell"/>
</dbReference>
<dbReference type="PANTHER" id="PTHR31636">
    <property type="entry name" value="OSJNBA0084A10.13 PROTEIN-RELATED"/>
    <property type="match status" value="1"/>
</dbReference>
<keyword evidence="2" id="KW-0805">Transcription regulation</keyword>
<protein>
    <submittedName>
        <fullName evidence="7">Uncharacterized protein</fullName>
    </submittedName>
</protein>
<evidence type="ECO:0000256" key="1">
    <source>
        <dbReference type="ARBA" id="ARBA00004123"/>
    </source>
</evidence>
<dbReference type="AlphaFoldDB" id="A0AAN9ESD3"/>
<comment type="caution">
    <text evidence="7">The sequence shown here is derived from an EMBL/GenBank/DDBJ whole genome shotgun (WGS) entry which is preliminary data.</text>
</comment>
<keyword evidence="8" id="KW-1185">Reference proteome</keyword>
<name>A0AAN9ESD3_CROPI</name>
<evidence type="ECO:0000256" key="3">
    <source>
        <dbReference type="ARBA" id="ARBA00023163"/>
    </source>
</evidence>
<comment type="caution">
    <text evidence="5">Lacks conserved residue(s) required for the propagation of feature annotation.</text>
</comment>
<sequence length="487" mass="55137">MNTRSSPPYYTSKKTHFNNIIIHNSNHRHNNNSNNNIIGPHEAAAAIDNMHHNNHHHQHSHHTSTSHNNSSDSCHHEPSSEDGNNNNNNNNNKWASKLLMECARAISERDSTKIHHLLWMLNELASPYGDCDQKLASYFLQALFSKATESGQRCYKTLSSAAEKNHSFDSARKLILKFQEVSPWTTFGHVASNGSILEALEGESKLHIIDISNTLCTQWPTLLEALATRNDETPHLKLTVVVVSTSLVGSVMKEVGQRMEKFARLMGVPFELNVISELNHLRDLTKERLGIQEGEAIALNCVGALRRVEVEDREVVISIFKSLSPKVVTIVEEEADFGNGDDDEEFVKCFEECLRFYTLYFEMLEESFPPTSNERLMLERECSRSMVRVLACNSSSSDGVEDNNNGDCCERRERGRQWCERLKKEFSPVGFSDDVVDDVKALLKRYKSGWSLVQVVPHQGDDDHANSSGIYLAWKDEPVIWASAWKP</sequence>
<feature type="region of interest" description="PFYRE" evidence="5">
    <location>
        <begin position="297"/>
        <end position="388"/>
    </location>
</feature>
<comment type="similarity">
    <text evidence="5">Belongs to the GRAS family.</text>
</comment>
<reference evidence="7 8" key="1">
    <citation type="submission" date="2024-01" db="EMBL/GenBank/DDBJ databases">
        <title>The genomes of 5 underutilized Papilionoideae crops provide insights into root nodulation and disease resistanc.</title>
        <authorList>
            <person name="Yuan L."/>
        </authorList>
    </citation>
    <scope>NUCLEOTIDE SEQUENCE [LARGE SCALE GENOMIC DNA]</scope>
    <source>
        <strain evidence="7">ZHUSHIDOU_FW_LH</strain>
        <tissue evidence="7">Leaf</tissue>
    </source>
</reference>
<gene>
    <name evidence="7" type="ORF">RIF29_27947</name>
</gene>
<comment type="subcellular location">
    <subcellularLocation>
        <location evidence="1">Nucleus</location>
    </subcellularLocation>
</comment>
<evidence type="ECO:0000256" key="4">
    <source>
        <dbReference type="ARBA" id="ARBA00023242"/>
    </source>
</evidence>
<evidence type="ECO:0000313" key="7">
    <source>
        <dbReference type="EMBL" id="KAK7261631.1"/>
    </source>
</evidence>
<evidence type="ECO:0000256" key="5">
    <source>
        <dbReference type="PROSITE-ProRule" id="PRU01191"/>
    </source>
</evidence>